<proteinExistence type="predicted"/>
<gene>
    <name evidence="1" type="ORF">KK103_15705</name>
</gene>
<comment type="caution">
    <text evidence="1">The sequence shown here is derived from an EMBL/GenBank/DDBJ whole genome shotgun (WGS) entry which is preliminary data.</text>
</comment>
<organism evidence="1 2">
    <name type="scientific">Curtobacterium flaccumfaciens pv. flaccumfaciens</name>
    <dbReference type="NCBI Taxonomy" id="138532"/>
    <lineage>
        <taxon>Bacteria</taxon>
        <taxon>Bacillati</taxon>
        <taxon>Actinomycetota</taxon>
        <taxon>Actinomycetes</taxon>
        <taxon>Micrococcales</taxon>
        <taxon>Microbacteriaceae</taxon>
        <taxon>Curtobacterium</taxon>
    </lineage>
</organism>
<accession>A0A5P8YVG7</accession>
<sequence length="78" mass="8848">MSKPRKRRKAILNPVRSSWLIEQDSKDRVTSIAERVGVADSAFVDEMISHLELDSRGVPVWWPYPVSVDDGELPIDEA</sequence>
<dbReference type="RefSeq" id="WP_128781742.1">
    <property type="nucleotide sequence ID" value="NZ_CP041260.1"/>
</dbReference>
<evidence type="ECO:0000313" key="2">
    <source>
        <dbReference type="Proteomes" id="UP000709437"/>
    </source>
</evidence>
<reference evidence="1" key="1">
    <citation type="submission" date="2021-05" db="EMBL/GenBank/DDBJ databases">
        <title>Whole genome sequence of Curtobacterium flaccumfaciens pv. flaccumfaciens strain CFBP 3417.</title>
        <authorList>
            <person name="Osdaghi E."/>
            <person name="Taghouti G."/>
            <person name="Portier P."/>
            <person name="Fazliarab A."/>
            <person name="Taghavi S.M."/>
            <person name="Briand M."/>
            <person name="Le-Saux M."/>
            <person name="Jacques M.-A."/>
        </authorList>
    </citation>
    <scope>NUCLEOTIDE SEQUENCE</scope>
    <source>
        <strain evidence="1">CFBP 3417</strain>
    </source>
</reference>
<dbReference type="EMBL" id="JAHEWX010000025">
    <property type="protein sequence ID" value="MBT1543208.1"/>
    <property type="molecule type" value="Genomic_DNA"/>
</dbReference>
<dbReference type="Proteomes" id="UP000709437">
    <property type="component" value="Unassembled WGS sequence"/>
</dbReference>
<protein>
    <submittedName>
        <fullName evidence="1">Uncharacterized protein</fullName>
    </submittedName>
</protein>
<evidence type="ECO:0000313" key="1">
    <source>
        <dbReference type="EMBL" id="MBT1543208.1"/>
    </source>
</evidence>
<name>A0A5P8YVG7_9MICO</name>
<dbReference type="AlphaFoldDB" id="A0A5P8YVG7"/>